<sequence>MERKTQGPLTLGVDCGGGGIKATVLDADSQQIAPALREPVPYPLPPTKLISIVADMANQLPPADRITLGMPGMIRHGVVVHTPHYICRSGPRTKPVPDLVEQWRDFDMAQALKERFGVPALVLNDAEVAAAGIVSGQGLEFFMTLGTGLGTALVDNGVLSPHLEISHAPMRWGLTFDDVLGEHERRRLGDSAWSRRVLRAIELLFPVLRWDTLYIGGGNASRITPVVRARIENATFVPNTAGMSSGVQAWSFLNGRS</sequence>
<dbReference type="InterPro" id="IPR043129">
    <property type="entry name" value="ATPase_NBD"/>
</dbReference>
<dbReference type="RefSeq" id="WP_126042203.1">
    <property type="nucleotide sequence ID" value="NZ_CP034438.1"/>
</dbReference>
<dbReference type="KEGG" id="fsl:EJO69_12185"/>
<comment type="similarity">
    <text evidence="1">Belongs to the ROK (NagC/XylR) family.</text>
</comment>
<evidence type="ECO:0000256" key="1">
    <source>
        <dbReference type="ARBA" id="ARBA00006479"/>
    </source>
</evidence>
<protein>
    <submittedName>
        <fullName evidence="2">ROK family protein</fullName>
    </submittedName>
</protein>
<reference evidence="2 3" key="1">
    <citation type="submission" date="2018-12" db="EMBL/GenBank/DDBJ databases">
        <title>Complete genome sequence of Flaviflexus salsibiostraticola KCTC 33148.</title>
        <authorList>
            <person name="Bae J.-W."/>
        </authorList>
    </citation>
    <scope>NUCLEOTIDE SEQUENCE [LARGE SCALE GENOMIC DNA]</scope>
    <source>
        <strain evidence="2 3">KCTC 33148</strain>
    </source>
</reference>
<dbReference type="AlphaFoldDB" id="A0A3Q8WVD5"/>
<name>A0A3Q8WVD5_9ACTO</name>
<dbReference type="EMBL" id="CP034438">
    <property type="protein sequence ID" value="AZN30981.1"/>
    <property type="molecule type" value="Genomic_DNA"/>
</dbReference>
<organism evidence="2 3">
    <name type="scientific">Flaviflexus salsibiostraticola</name>
    <dbReference type="NCBI Taxonomy" id="1282737"/>
    <lineage>
        <taxon>Bacteria</taxon>
        <taxon>Bacillati</taxon>
        <taxon>Actinomycetota</taxon>
        <taxon>Actinomycetes</taxon>
        <taxon>Actinomycetales</taxon>
        <taxon>Actinomycetaceae</taxon>
        <taxon>Flaviflexus</taxon>
    </lineage>
</organism>
<keyword evidence="3" id="KW-1185">Reference proteome</keyword>
<evidence type="ECO:0000313" key="3">
    <source>
        <dbReference type="Proteomes" id="UP000270021"/>
    </source>
</evidence>
<dbReference type="Gene3D" id="3.30.420.40">
    <property type="match status" value="2"/>
</dbReference>
<accession>A0A3Q8WVD5</accession>
<proteinExistence type="inferred from homology"/>
<dbReference type="SUPFAM" id="SSF53067">
    <property type="entry name" value="Actin-like ATPase domain"/>
    <property type="match status" value="1"/>
</dbReference>
<dbReference type="Proteomes" id="UP000270021">
    <property type="component" value="Chromosome"/>
</dbReference>
<evidence type="ECO:0000313" key="2">
    <source>
        <dbReference type="EMBL" id="AZN30981.1"/>
    </source>
</evidence>
<dbReference type="Pfam" id="PF00480">
    <property type="entry name" value="ROK"/>
    <property type="match status" value="1"/>
</dbReference>
<dbReference type="InterPro" id="IPR000600">
    <property type="entry name" value="ROK"/>
</dbReference>
<dbReference type="OrthoDB" id="849313at2"/>
<gene>
    <name evidence="2" type="ORF">EJO69_12185</name>
</gene>